<name>A0ABW2JV42_9ACTN</name>
<evidence type="ECO:0000256" key="1">
    <source>
        <dbReference type="SAM" id="MobiDB-lite"/>
    </source>
</evidence>
<sequence>MNTWRSASVALTAAALLALTTACGQDQAGDGAEGQNVGNAAPAEGGYGDGYGAEGGTGSGAEAKSAGQLAVWDSKKLGEVVTDSAGFTLYRFDKDTAKPPKSACVGECAETWPVVAAEGAKAAPGVDASLLGSVAREDGTEQLTIAGRPMYRYAADKKPGDAKGQGVGGTWFAAAPDGKKAAPAADGGADAGGAAEGGADDLPGLSTRKDPQLGEVVVDKNGMTVYRFKKDSAWPMKSACTGDCLENWPVVQPVEKNDTEGVLKKGFVVFDRPDGVRQQTIDCWPLYTFSGDKKPGDTNGQGVGGTWYAVSPEGKLVGAAK</sequence>
<feature type="chain" id="PRO_5045850547" evidence="2">
    <location>
        <begin position="29"/>
        <end position="321"/>
    </location>
</feature>
<evidence type="ECO:0000313" key="3">
    <source>
        <dbReference type="EMBL" id="MFC7309642.1"/>
    </source>
</evidence>
<dbReference type="Pfam" id="PF03640">
    <property type="entry name" value="Lipoprotein_15"/>
    <property type="match status" value="4"/>
</dbReference>
<dbReference type="PANTHER" id="PTHR39335">
    <property type="entry name" value="BLL4220 PROTEIN"/>
    <property type="match status" value="1"/>
</dbReference>
<dbReference type="RefSeq" id="WP_381838749.1">
    <property type="nucleotide sequence ID" value="NZ_JBHTCF010000023.1"/>
</dbReference>
<accession>A0ABW2JV42</accession>
<dbReference type="NCBIfam" id="NF040526">
    <property type="entry name" value="SCO0930_lipo"/>
    <property type="match status" value="1"/>
</dbReference>
<keyword evidence="2" id="KW-0732">Signal</keyword>
<feature type="signal peptide" evidence="2">
    <location>
        <begin position="1"/>
        <end position="28"/>
    </location>
</feature>
<dbReference type="Proteomes" id="UP001596523">
    <property type="component" value="Unassembled WGS sequence"/>
</dbReference>
<dbReference type="PROSITE" id="PS51257">
    <property type="entry name" value="PROKAR_LIPOPROTEIN"/>
    <property type="match status" value="1"/>
</dbReference>
<feature type="region of interest" description="Disordered" evidence="1">
    <location>
        <begin position="178"/>
        <end position="211"/>
    </location>
</feature>
<gene>
    <name evidence="3" type="ORF">ACFQVC_36195</name>
</gene>
<keyword evidence="4" id="KW-1185">Reference proteome</keyword>
<comment type="caution">
    <text evidence="3">The sequence shown here is derived from an EMBL/GenBank/DDBJ whole genome shotgun (WGS) entry which is preliminary data.</text>
</comment>
<reference evidence="4" key="1">
    <citation type="journal article" date="2019" name="Int. J. Syst. Evol. Microbiol.">
        <title>The Global Catalogue of Microorganisms (GCM) 10K type strain sequencing project: providing services to taxonomists for standard genome sequencing and annotation.</title>
        <authorList>
            <consortium name="The Broad Institute Genomics Platform"/>
            <consortium name="The Broad Institute Genome Sequencing Center for Infectious Disease"/>
            <person name="Wu L."/>
            <person name="Ma J."/>
        </authorList>
    </citation>
    <scope>NUCLEOTIDE SEQUENCE [LARGE SCALE GENOMIC DNA]</scope>
    <source>
        <strain evidence="4">SYNS20</strain>
    </source>
</reference>
<evidence type="ECO:0000256" key="2">
    <source>
        <dbReference type="SAM" id="SignalP"/>
    </source>
</evidence>
<protein>
    <submittedName>
        <fullName evidence="3">SCO0930 family lipoprotein</fullName>
    </submittedName>
</protein>
<dbReference type="PANTHER" id="PTHR39335:SF1">
    <property type="entry name" value="BLL4220 PROTEIN"/>
    <property type="match status" value="1"/>
</dbReference>
<dbReference type="InterPro" id="IPR047910">
    <property type="entry name" value="SCO0930-like"/>
</dbReference>
<dbReference type="EMBL" id="JBHTCF010000023">
    <property type="protein sequence ID" value="MFC7309642.1"/>
    <property type="molecule type" value="Genomic_DNA"/>
</dbReference>
<keyword evidence="3" id="KW-0449">Lipoprotein</keyword>
<dbReference type="InterPro" id="IPR005297">
    <property type="entry name" value="Lipoprotein_repeat"/>
</dbReference>
<feature type="compositionally biased region" description="Low complexity" evidence="1">
    <location>
        <begin position="178"/>
        <end position="188"/>
    </location>
</feature>
<evidence type="ECO:0000313" key="4">
    <source>
        <dbReference type="Proteomes" id="UP001596523"/>
    </source>
</evidence>
<organism evidence="3 4">
    <name type="scientific">Streptomyces monticola</name>
    <dbReference type="NCBI Taxonomy" id="2666263"/>
    <lineage>
        <taxon>Bacteria</taxon>
        <taxon>Bacillati</taxon>
        <taxon>Actinomycetota</taxon>
        <taxon>Actinomycetes</taxon>
        <taxon>Kitasatosporales</taxon>
        <taxon>Streptomycetaceae</taxon>
        <taxon>Streptomyces</taxon>
    </lineage>
</organism>
<proteinExistence type="predicted"/>